<organism evidence="1">
    <name type="scientific">Lepeophtheirus salmonis</name>
    <name type="common">Salmon louse</name>
    <name type="synonym">Caligus salmonis</name>
    <dbReference type="NCBI Taxonomy" id="72036"/>
    <lineage>
        <taxon>Eukaryota</taxon>
        <taxon>Metazoa</taxon>
        <taxon>Ecdysozoa</taxon>
        <taxon>Arthropoda</taxon>
        <taxon>Crustacea</taxon>
        <taxon>Multicrustacea</taxon>
        <taxon>Hexanauplia</taxon>
        <taxon>Copepoda</taxon>
        <taxon>Siphonostomatoida</taxon>
        <taxon>Caligidae</taxon>
        <taxon>Lepeophtheirus</taxon>
    </lineage>
</organism>
<name>A0A0K2TGQ4_LEPSM</name>
<protein>
    <submittedName>
        <fullName evidence="1">Uncharacterized protein</fullName>
    </submittedName>
</protein>
<evidence type="ECO:0000313" key="1">
    <source>
        <dbReference type="EMBL" id="CDW25020.1"/>
    </source>
</evidence>
<proteinExistence type="predicted"/>
<reference evidence="1" key="1">
    <citation type="submission" date="2014-05" db="EMBL/GenBank/DDBJ databases">
        <authorList>
            <person name="Chronopoulou M."/>
        </authorList>
    </citation>
    <scope>NUCLEOTIDE SEQUENCE</scope>
    <source>
        <tissue evidence="1">Whole organism</tissue>
    </source>
</reference>
<dbReference type="EMBL" id="HACA01007659">
    <property type="protein sequence ID" value="CDW25020.1"/>
    <property type="molecule type" value="Transcribed_RNA"/>
</dbReference>
<sequence length="49" mass="5518">MYVNSKYAINSMRTVSSSVSSSNVWITLFGGRNASEENYLHFKLKSLSL</sequence>
<accession>A0A0K2TGQ4</accession>
<dbReference type="AlphaFoldDB" id="A0A0K2TGQ4"/>